<feature type="domain" description="Methyltransferase" evidence="1">
    <location>
        <begin position="48"/>
        <end position="141"/>
    </location>
</feature>
<dbReference type="GO" id="GO:0008168">
    <property type="term" value="F:methyltransferase activity"/>
    <property type="evidence" value="ECO:0007669"/>
    <property type="project" value="UniProtKB-KW"/>
</dbReference>
<dbReference type="PANTHER" id="PTHR43591:SF24">
    <property type="entry name" value="2-METHOXY-6-POLYPRENYL-1,4-BENZOQUINOL METHYLASE, MITOCHONDRIAL"/>
    <property type="match status" value="1"/>
</dbReference>
<reference evidence="2 3" key="1">
    <citation type="submission" date="2024-09" db="EMBL/GenBank/DDBJ databases">
        <authorList>
            <person name="Sun Q."/>
            <person name="Mori K."/>
        </authorList>
    </citation>
    <scope>NUCLEOTIDE SEQUENCE [LARGE SCALE GENOMIC DNA]</scope>
    <source>
        <strain evidence="2 3">JCM 3143</strain>
    </source>
</reference>
<dbReference type="InterPro" id="IPR029063">
    <property type="entry name" value="SAM-dependent_MTases_sf"/>
</dbReference>
<keyword evidence="3" id="KW-1185">Reference proteome</keyword>
<evidence type="ECO:0000313" key="2">
    <source>
        <dbReference type="EMBL" id="MFB9622002.1"/>
    </source>
</evidence>
<accession>A0ABV5RRG0</accession>
<dbReference type="EMBL" id="JBHMBW010000002">
    <property type="protein sequence ID" value="MFB9622002.1"/>
    <property type="molecule type" value="Genomic_DNA"/>
</dbReference>
<dbReference type="Pfam" id="PF13649">
    <property type="entry name" value="Methyltransf_25"/>
    <property type="match status" value="1"/>
</dbReference>
<dbReference type="PANTHER" id="PTHR43591">
    <property type="entry name" value="METHYLTRANSFERASE"/>
    <property type="match status" value="1"/>
</dbReference>
<dbReference type="RefSeq" id="WP_345002027.1">
    <property type="nucleotide sequence ID" value="NZ_BAAAXV010000009.1"/>
</dbReference>
<dbReference type="CDD" id="cd02440">
    <property type="entry name" value="AdoMet_MTases"/>
    <property type="match status" value="1"/>
</dbReference>
<dbReference type="GO" id="GO:0032259">
    <property type="term" value="P:methylation"/>
    <property type="evidence" value="ECO:0007669"/>
    <property type="project" value="UniProtKB-KW"/>
</dbReference>
<keyword evidence="2" id="KW-0489">Methyltransferase</keyword>
<keyword evidence="2" id="KW-0808">Transferase</keyword>
<evidence type="ECO:0000259" key="1">
    <source>
        <dbReference type="Pfam" id="PF13649"/>
    </source>
</evidence>
<name>A0ABV5RRG0_9ACTN</name>
<gene>
    <name evidence="2" type="ORF">ACFFSA_02815</name>
</gene>
<proteinExistence type="predicted"/>
<dbReference type="Gene3D" id="3.40.50.150">
    <property type="entry name" value="Vaccinia Virus protein VP39"/>
    <property type="match status" value="1"/>
</dbReference>
<evidence type="ECO:0000313" key="3">
    <source>
        <dbReference type="Proteomes" id="UP001589532"/>
    </source>
</evidence>
<dbReference type="Proteomes" id="UP001589532">
    <property type="component" value="Unassembled WGS sequence"/>
</dbReference>
<protein>
    <submittedName>
        <fullName evidence="2">Class I SAM-dependent methyltransferase</fullName>
        <ecNumber evidence="2">2.1.1.-</ecNumber>
    </submittedName>
</protein>
<dbReference type="EC" id="2.1.1.-" evidence="2"/>
<dbReference type="SUPFAM" id="SSF53335">
    <property type="entry name" value="S-adenosyl-L-methionine-dependent methyltransferases"/>
    <property type="match status" value="1"/>
</dbReference>
<comment type="caution">
    <text evidence="2">The sequence shown here is derived from an EMBL/GenBank/DDBJ whole genome shotgun (WGS) entry which is preliminary data.</text>
</comment>
<organism evidence="2 3">
    <name type="scientific">Nonomuraea helvata</name>
    <dbReference type="NCBI Taxonomy" id="37484"/>
    <lineage>
        <taxon>Bacteria</taxon>
        <taxon>Bacillati</taxon>
        <taxon>Actinomycetota</taxon>
        <taxon>Actinomycetes</taxon>
        <taxon>Streptosporangiales</taxon>
        <taxon>Streptosporangiaceae</taxon>
        <taxon>Nonomuraea</taxon>
    </lineage>
</organism>
<sequence length="274" mass="29119">MTIVNTHQAEAWNGYEGKHWADHHDRYDAVNSGFNDYLLQSVRAGDRVLDVGCGNGQVSRLAARRAGHVTGVDLSAPMLGRARAAAADEGVANIDFEQGDAQVHPFPADSYDLAISRFGIMFFADPVAAFANIARALRPGGRVAFLSLRGMADNDLGPVFAAMACHLPKPEPVPDGDGPTSLSDPIRIHEVFTAAGFTGVTATPVEALQVWGRDAQDAADFLAAWGPVRFLLDRVDATAASRARAALVDALLPYGQADAVRLRGAAYLITATRP</sequence>
<dbReference type="InterPro" id="IPR041698">
    <property type="entry name" value="Methyltransf_25"/>
</dbReference>